<evidence type="ECO:0000313" key="2">
    <source>
        <dbReference type="EMBL" id="PHN07867.1"/>
    </source>
</evidence>
<dbReference type="RefSeq" id="WP_099148656.1">
    <property type="nucleotide sequence ID" value="NZ_PDUD01000004.1"/>
</dbReference>
<dbReference type="PROSITE" id="PS51186">
    <property type="entry name" value="GNAT"/>
    <property type="match status" value="1"/>
</dbReference>
<comment type="caution">
    <text evidence="2">The sequence shown here is derived from an EMBL/GenBank/DDBJ whole genome shotgun (WGS) entry which is preliminary data.</text>
</comment>
<evidence type="ECO:0000259" key="1">
    <source>
        <dbReference type="PROSITE" id="PS51186"/>
    </source>
</evidence>
<dbReference type="Gene3D" id="3.40.630.30">
    <property type="match status" value="1"/>
</dbReference>
<dbReference type="Pfam" id="PF00583">
    <property type="entry name" value="Acetyltransf_1"/>
    <property type="match status" value="1"/>
</dbReference>
<keyword evidence="2" id="KW-0808">Transferase</keyword>
<evidence type="ECO:0000313" key="3">
    <source>
        <dbReference type="Proteomes" id="UP000223913"/>
    </source>
</evidence>
<keyword evidence="3" id="KW-1185">Reference proteome</keyword>
<sequence>MPPPDISLRKVTLTDILPLRALYLQEHPVQIRYDACHVRNWSTPYAILQGAQMIGYAAVKGREELADRDAIFEWYLLPEFRRWNGGIFTEMIRFTAVSYVESQTNEPQLTALLYRFCNPVFSDTILFADHQPTDHQLSGVVFRRRNPEDDVFGLKPKDAGDYVLEKDGLIVATGGYLTHYNPPFADLYMETHPEFRNQGLSSYLLQEVKKECYRAGYRPAARCNIRNEASRSCLQKAGFRICGFMMIGEISPEYLA</sequence>
<organism evidence="2 3">
    <name type="scientific">Flavilitoribacter nigricans (strain ATCC 23147 / DSM 23189 / NBRC 102662 / NCIMB 1420 / SS-2)</name>
    <name type="common">Lewinella nigricans</name>
    <dbReference type="NCBI Taxonomy" id="1122177"/>
    <lineage>
        <taxon>Bacteria</taxon>
        <taxon>Pseudomonadati</taxon>
        <taxon>Bacteroidota</taxon>
        <taxon>Saprospiria</taxon>
        <taxon>Saprospirales</taxon>
        <taxon>Lewinellaceae</taxon>
        <taxon>Flavilitoribacter</taxon>
    </lineage>
</organism>
<dbReference type="AlphaFoldDB" id="A0A2D0NHB5"/>
<dbReference type="OrthoDB" id="652614at2"/>
<dbReference type="InterPro" id="IPR016181">
    <property type="entry name" value="Acyl_CoA_acyltransferase"/>
</dbReference>
<reference evidence="2 3" key="1">
    <citation type="submission" date="2017-10" db="EMBL/GenBank/DDBJ databases">
        <title>The draft genome sequence of Lewinella nigricans NBRC 102662.</title>
        <authorList>
            <person name="Wang K."/>
        </authorList>
    </citation>
    <scope>NUCLEOTIDE SEQUENCE [LARGE SCALE GENOMIC DNA]</scope>
    <source>
        <strain evidence="2 3">NBRC 102662</strain>
    </source>
</reference>
<name>A0A2D0NHB5_FLAN2</name>
<dbReference type="CDD" id="cd04301">
    <property type="entry name" value="NAT_SF"/>
    <property type="match status" value="1"/>
</dbReference>
<dbReference type="InterPro" id="IPR000182">
    <property type="entry name" value="GNAT_dom"/>
</dbReference>
<protein>
    <submittedName>
        <fullName evidence="2">N-acetyltransferase</fullName>
    </submittedName>
</protein>
<feature type="domain" description="N-acetyltransferase" evidence="1">
    <location>
        <begin position="125"/>
        <end position="256"/>
    </location>
</feature>
<proteinExistence type="predicted"/>
<dbReference type="GO" id="GO:0016747">
    <property type="term" value="F:acyltransferase activity, transferring groups other than amino-acyl groups"/>
    <property type="evidence" value="ECO:0007669"/>
    <property type="project" value="InterPro"/>
</dbReference>
<dbReference type="EMBL" id="PDUD01000004">
    <property type="protein sequence ID" value="PHN07867.1"/>
    <property type="molecule type" value="Genomic_DNA"/>
</dbReference>
<accession>A0A2D0NHB5</accession>
<dbReference type="SUPFAM" id="SSF55729">
    <property type="entry name" value="Acyl-CoA N-acyltransferases (Nat)"/>
    <property type="match status" value="1"/>
</dbReference>
<gene>
    <name evidence="2" type="ORF">CRP01_03705</name>
</gene>
<dbReference type="Proteomes" id="UP000223913">
    <property type="component" value="Unassembled WGS sequence"/>
</dbReference>